<dbReference type="PANTHER" id="PTHR12131">
    <property type="entry name" value="ATP-DEPENDENT RNA AND DNA HELICASE"/>
    <property type="match status" value="1"/>
</dbReference>
<dbReference type="GO" id="GO:0004386">
    <property type="term" value="F:helicase activity"/>
    <property type="evidence" value="ECO:0007669"/>
    <property type="project" value="UniProtKB-KW"/>
</dbReference>
<protein>
    <recommendedName>
        <fullName evidence="8">Helicase ATP-binding domain-containing protein</fullName>
    </recommendedName>
</protein>
<dbReference type="AlphaFoldDB" id="A0A6C0JK13"/>
<name>A0A6C0JK13_9ZZZZ</name>
<dbReference type="GO" id="GO:0055087">
    <property type="term" value="C:Ski complex"/>
    <property type="evidence" value="ECO:0007669"/>
    <property type="project" value="TreeGrafter"/>
</dbReference>
<keyword evidence="1" id="KW-0547">Nucleotide-binding</keyword>
<dbReference type="PANTHER" id="PTHR12131:SF1">
    <property type="entry name" value="ATP-DEPENDENT RNA HELICASE SUPV3L1, MITOCHONDRIAL-RELATED"/>
    <property type="match status" value="1"/>
</dbReference>
<dbReference type="Gene3D" id="1.10.3380.30">
    <property type="match status" value="1"/>
</dbReference>
<dbReference type="InterPro" id="IPR011545">
    <property type="entry name" value="DEAD/DEAH_box_helicase_dom"/>
</dbReference>
<reference evidence="7" key="1">
    <citation type="journal article" date="2020" name="Nature">
        <title>Giant virus diversity and host interactions through global metagenomics.</title>
        <authorList>
            <person name="Schulz F."/>
            <person name="Roux S."/>
            <person name="Paez-Espino D."/>
            <person name="Jungbluth S."/>
            <person name="Walsh D.A."/>
            <person name="Denef V.J."/>
            <person name="McMahon K.D."/>
            <person name="Konstantinidis K.T."/>
            <person name="Eloe-Fadrosh E.A."/>
            <person name="Kyrpides N.C."/>
            <person name="Woyke T."/>
        </authorList>
    </citation>
    <scope>NUCLEOTIDE SEQUENCE</scope>
    <source>
        <strain evidence="7">GVMAG-M-3300027747-57</strain>
    </source>
</reference>
<evidence type="ECO:0000259" key="5">
    <source>
        <dbReference type="PROSITE" id="PS51192"/>
    </source>
</evidence>
<dbReference type="GO" id="GO:0016787">
    <property type="term" value="F:hydrolase activity"/>
    <property type="evidence" value="ECO:0007669"/>
    <property type="project" value="UniProtKB-KW"/>
</dbReference>
<keyword evidence="2" id="KW-0378">Hydrolase</keyword>
<dbReference type="InterPro" id="IPR050699">
    <property type="entry name" value="RNA-DNA_Helicase"/>
</dbReference>
<dbReference type="PROSITE" id="PS51192">
    <property type="entry name" value="HELICASE_ATP_BIND_1"/>
    <property type="match status" value="1"/>
</dbReference>
<dbReference type="GO" id="GO:0003676">
    <property type="term" value="F:nucleic acid binding"/>
    <property type="evidence" value="ECO:0007669"/>
    <property type="project" value="InterPro"/>
</dbReference>
<dbReference type="GO" id="GO:0070478">
    <property type="term" value="P:nuclear-transcribed mRNA catabolic process, 3'-5' exonucleolytic nonsense-mediated decay"/>
    <property type="evidence" value="ECO:0007669"/>
    <property type="project" value="TreeGrafter"/>
</dbReference>
<evidence type="ECO:0008006" key="8">
    <source>
        <dbReference type="Google" id="ProtNLM"/>
    </source>
</evidence>
<feature type="domain" description="Helicase ATP-binding" evidence="5">
    <location>
        <begin position="50"/>
        <end position="309"/>
    </location>
</feature>
<sequence>MIIFLLYQYNTTFTMVKICSKDYPHENEEKYSEYFDRFPYPLSPFQKHALEAIIEGHHVLVTAHTGSGKTLPAEFALQHFVAKGKKVIYTSPIKALSNQKYYEFTKKYPDITFGLLTGDIKTNPDADVLIMTTEILMNYLFQGEPTVPPYPLPNKAEVTDNALPPYPLPNKAEVTDNALPPYPLPNKAEVTDNALPPYPLPNKAEVTDNALPPYPLPNEIQDIDTRYSNDMDNKPEIKANLGFSIDIQNELGCVVFDEVHYINDKERGQVWEKTILMLPPHIQMVMLSATIDNPAGFADWIEKRYHPNDYEISKGNHNVYLKEGFEGNHGFPSVWLASTNHRVVPLSHYGFLTTTEAIFKAVRDKEKQTYIRDNTNKLIPLQDHKGGFQEQGYRNIIKIRDMLENNHVSINRKHTLNQVALFLRDREMLPAIGFVFSRKHVETCAKDITVPLLEDDSKVPYIVRRECEQIVRKLSNYQEYLELPEYNLVVSLLEKGIGIHHSGMMPILREIVELMISKKYIKLLFATESFAIGLDCPIRTAVFTSLTKFDGNNERYLMAHEYTQMAGRAGRRGIDTVGYVVHCNNLFDPPAISEYKTILGGVPQKLVSKFHVSYGLILNLLKNGKSRDFHRFSEKSMIQCEIMSSIKSDKAILIALTEKINKKKEAIDISRTPLMVCDNYIILEEKVKTAVNKKRKEIERELDGIRNEFKTVLIDVQKVKELRELENDYDKQKDTISYMESFILQQTENICKIMIDEGFIERINDVENTYQLTSLGRLASNIAEVHPLPISLLMNATSYFAYFTPVQLIGLFSCFTDIKIPSDQRSSVPVTDDRQLKQIITDLVNIYRNLEDKECDSDVRTGIHYDNALIFDMIGFSMDWCACMTEQECKYFIQSVISEKEISVGDFTKAMMKIVTISKELMNVCEMVGAIDLMFKLNKIEGMVLKYVLTSQSLYV</sequence>
<evidence type="ECO:0000256" key="4">
    <source>
        <dbReference type="ARBA" id="ARBA00022840"/>
    </source>
</evidence>
<evidence type="ECO:0000313" key="7">
    <source>
        <dbReference type="EMBL" id="QHU06115.1"/>
    </source>
</evidence>
<dbReference type="EMBL" id="MN740430">
    <property type="protein sequence ID" value="QHU06115.1"/>
    <property type="molecule type" value="Genomic_DNA"/>
</dbReference>
<dbReference type="PROSITE" id="PS51194">
    <property type="entry name" value="HELICASE_CTER"/>
    <property type="match status" value="1"/>
</dbReference>
<dbReference type="SMART" id="SM00490">
    <property type="entry name" value="HELICc"/>
    <property type="match status" value="1"/>
</dbReference>
<organism evidence="7">
    <name type="scientific">viral metagenome</name>
    <dbReference type="NCBI Taxonomy" id="1070528"/>
    <lineage>
        <taxon>unclassified sequences</taxon>
        <taxon>metagenomes</taxon>
        <taxon>organismal metagenomes</taxon>
    </lineage>
</organism>
<dbReference type="SMART" id="SM00487">
    <property type="entry name" value="DEXDc"/>
    <property type="match status" value="1"/>
</dbReference>
<dbReference type="InterPro" id="IPR014001">
    <property type="entry name" value="Helicase_ATP-bd"/>
</dbReference>
<dbReference type="Pfam" id="PF00270">
    <property type="entry name" value="DEAD"/>
    <property type="match status" value="2"/>
</dbReference>
<feature type="domain" description="Helicase C-terminal" evidence="6">
    <location>
        <begin position="415"/>
        <end position="621"/>
    </location>
</feature>
<keyword evidence="3" id="KW-0347">Helicase</keyword>
<dbReference type="SUPFAM" id="SSF52540">
    <property type="entry name" value="P-loop containing nucleoside triphosphate hydrolases"/>
    <property type="match status" value="2"/>
</dbReference>
<dbReference type="CDD" id="cd18795">
    <property type="entry name" value="SF2_C_Ski2"/>
    <property type="match status" value="1"/>
</dbReference>
<proteinExistence type="predicted"/>
<dbReference type="InterPro" id="IPR001650">
    <property type="entry name" value="Helicase_C-like"/>
</dbReference>
<evidence type="ECO:0000256" key="2">
    <source>
        <dbReference type="ARBA" id="ARBA00022801"/>
    </source>
</evidence>
<accession>A0A6C0JK13</accession>
<keyword evidence="4" id="KW-0067">ATP-binding</keyword>
<dbReference type="GO" id="GO:0005524">
    <property type="term" value="F:ATP binding"/>
    <property type="evidence" value="ECO:0007669"/>
    <property type="project" value="UniProtKB-KW"/>
</dbReference>
<evidence type="ECO:0000256" key="1">
    <source>
        <dbReference type="ARBA" id="ARBA00022741"/>
    </source>
</evidence>
<dbReference type="InterPro" id="IPR027417">
    <property type="entry name" value="P-loop_NTPase"/>
</dbReference>
<evidence type="ECO:0000256" key="3">
    <source>
        <dbReference type="ARBA" id="ARBA00022806"/>
    </source>
</evidence>
<dbReference type="Gene3D" id="3.40.50.300">
    <property type="entry name" value="P-loop containing nucleotide triphosphate hydrolases"/>
    <property type="match status" value="3"/>
</dbReference>
<evidence type="ECO:0000259" key="6">
    <source>
        <dbReference type="PROSITE" id="PS51194"/>
    </source>
</evidence>